<dbReference type="InterPro" id="IPR027417">
    <property type="entry name" value="P-loop_NTPase"/>
</dbReference>
<organism evidence="5 6">
    <name type="scientific">Stappia sediminis</name>
    <dbReference type="NCBI Taxonomy" id="2692190"/>
    <lineage>
        <taxon>Bacteria</taxon>
        <taxon>Pseudomonadati</taxon>
        <taxon>Pseudomonadota</taxon>
        <taxon>Alphaproteobacteria</taxon>
        <taxon>Hyphomicrobiales</taxon>
        <taxon>Stappiaceae</taxon>
        <taxon>Stappia</taxon>
    </lineage>
</organism>
<evidence type="ECO:0000256" key="2">
    <source>
        <dbReference type="SAM" id="MobiDB-lite"/>
    </source>
</evidence>
<evidence type="ECO:0000313" key="5">
    <source>
        <dbReference type="EMBL" id="MXN65810.1"/>
    </source>
</evidence>
<feature type="domain" description="Guanylate cyclase" evidence="4">
    <location>
        <begin position="1539"/>
        <end position="1674"/>
    </location>
</feature>
<dbReference type="InterPro" id="IPR011009">
    <property type="entry name" value="Kinase-like_dom_sf"/>
</dbReference>
<dbReference type="InterPro" id="IPR029787">
    <property type="entry name" value="Nucleotide_cyclase"/>
</dbReference>
<keyword evidence="6" id="KW-1185">Reference proteome</keyword>
<dbReference type="SMART" id="SM00065">
    <property type="entry name" value="GAF"/>
    <property type="match status" value="1"/>
</dbReference>
<dbReference type="InterPro" id="IPR041664">
    <property type="entry name" value="AAA_16"/>
</dbReference>
<dbReference type="SUPFAM" id="SSF56112">
    <property type="entry name" value="Protein kinase-like (PK-like)"/>
    <property type="match status" value="1"/>
</dbReference>
<feature type="region of interest" description="Disordered" evidence="2">
    <location>
        <begin position="1767"/>
        <end position="1791"/>
    </location>
</feature>
<sequence>MDSVIAGYDVAEHLEEFFASSLSLGVNRSDGAVALIKSLTAPYPRNEDIARLKREFQVLDKLRGTAGVIDVSGLEIGSSGLPAILMKPFGRPLSHLMRQHGGKPWPVDKTIEIAISLVRALEAVHARDVVHKNLSPQNILLDEKTSEVRLLNFEIASELTRERQGIKVSKRLEGSVPYISPEQTGRMNRDLDYRSDYYSLGVVLYELLTGRLPFEASGTLEWIHAHISKVPPPPRHGEDELPVPLAGIVLKLLSKSPDDRYQSSYGLLADLQECRRQLKASGAIVYFPLAAHDLSEQFRIPQVLFGREAEVAKLLELFEQVAHGSTEICLISGYSGVGKSSLVAEMNKPLVRTRGYIVQGKFDQFGRNTPYAAISSALAGLVDQLIAEPAERLENWREAIVAALGANARVLIDIVPDLEKITGPQPPVPELPPAETQNRLQIVFLNFIKMMARPDRPLVIFLDDLQWADGPTLSLLQRLATSRDTGHLFIIGAYRSNEVESGHLLLLTLEEIAKVRPPHELAIEPLGPEAVGQLVADALKTTPEEAASLSGLIFRKTEGNPFFVIELLKSLEEERLIRFDRARGKWTWDIEEVAQAAISESIVDFMLESLKKLPDETRNALQLAACIGSLFDLRTLSVIYERPMAAVLDVLMSALRRNVIVPLDDTYRYVNDAQEDGANPVFRFQHDRIQQAAYALIGEEHRQAVHLSIGRLIEKDAGEEKLDECLIDIVRHLDEGRALVTERSDQITLARYNLEAARRAHNASAYHAALQYLEVGRELLGPDAWADHYELAKALSAEFAQCAYLTGRYEDAEAEIEASLAAVGSSLEKAEILAMRTRQYSTMGRMEGSIRAAIEGLHLLGIAISIDLDDETLSREVSAVRENLAGRPIASLIDAPKMSDPEVKIAIGLLMEIFPAAFLSGAGNLFQYLVVKSVNLSLRHGNSPETAFAYATYGMLLCGALNDPRTGYEYGRLALAMNERFDDIALKSRIIYVYAMFIHHWSNHWTTMTEWFRKGIEAGTQSGDMLYLAYSAQDCIIWDPTLDLETASQEQRKYLQIVRDCEYEDSFDSGSLFLQMQLNFLGRTESRFSLNADGFDEAACYERMRKRGFMTGVANYHIYKTEIHTFYGDWQGALGHIEIQDRQLASVMSLPQLVRYRFAAFLALAQLLPGMPGDSANATLERLRADHRQMKHWAENCPDNFRHIERAMAGELARVSGDIAAALKLYSQAIASAHEYGFQRDEAVIGELAGKTLLSLGLKEAARAHIAGARYLFYRWGAYRKVEVMDEQYAELDLANFTNSDISGPDPQNNAGSGVAQETLDLASVMKAARAISGEIVLENLWTRVMHILLENAGAERGVLLTRRGGRLHIEVEGRADREVSGGADKATAGFPESIVSYALRARRPVVLDDAARSKRFAADPFVAEHRTKSVICVPVVRSEKFEGAIYLENNLIEGAFTRDRVEIVELLAAQASISIENAELYVDLERKVEERTEELSQKTVALEKLSNQLAKYLSPQVYRSIFDRKQEVKLASERKRLTVFFSDIVGFTDMADRLESEELTQVLNQYLTEMSEIALAYGATIDKFVGDAIIVFFGDPETRGTREDALACVKMAIAMRKRLTELRTGWKSKGIENPLDCRIGIHTGYCTVGNFGSESRMDYTIIGGTVNLASRLEHTAQPGEILISYETWANVKDEIACEERGHISVRGIAHPVGTFQVIDLYECLETPADTIVTDSPNFRLNVDLKKMSAEERMRAAELLRDAVRRLETSASADEQADDPGPATRDLPQED</sequence>
<evidence type="ECO:0000256" key="1">
    <source>
        <dbReference type="ARBA" id="ARBA00004167"/>
    </source>
</evidence>
<dbReference type="PANTHER" id="PTHR43642">
    <property type="entry name" value="HYBRID SIGNAL TRANSDUCTION HISTIDINE KINASE G"/>
    <property type="match status" value="1"/>
</dbReference>
<evidence type="ECO:0000313" key="6">
    <source>
        <dbReference type="Proteomes" id="UP000433101"/>
    </source>
</evidence>
<dbReference type="SUPFAM" id="SSF55073">
    <property type="entry name" value="Nucleotide cyclase"/>
    <property type="match status" value="1"/>
</dbReference>
<dbReference type="SMART" id="SM00044">
    <property type="entry name" value="CYCc"/>
    <property type="match status" value="1"/>
</dbReference>
<dbReference type="GO" id="GO:0009190">
    <property type="term" value="P:cyclic nucleotide biosynthetic process"/>
    <property type="evidence" value="ECO:0007669"/>
    <property type="project" value="InterPro"/>
</dbReference>
<dbReference type="InterPro" id="IPR001054">
    <property type="entry name" value="A/G_cyclase"/>
</dbReference>
<accession>A0A7X3LVC1</accession>
<dbReference type="Gene3D" id="3.30.450.40">
    <property type="match status" value="1"/>
</dbReference>
<dbReference type="Pfam" id="PF00069">
    <property type="entry name" value="Pkinase"/>
    <property type="match status" value="1"/>
</dbReference>
<dbReference type="GO" id="GO:0004672">
    <property type="term" value="F:protein kinase activity"/>
    <property type="evidence" value="ECO:0007669"/>
    <property type="project" value="InterPro"/>
</dbReference>
<comment type="caution">
    <text evidence="5">The sequence shown here is derived from an EMBL/GenBank/DDBJ whole genome shotgun (WGS) entry which is preliminary data.</text>
</comment>
<dbReference type="SUPFAM" id="SSF52540">
    <property type="entry name" value="P-loop containing nucleoside triphosphate hydrolases"/>
    <property type="match status" value="1"/>
</dbReference>
<dbReference type="PROSITE" id="PS50125">
    <property type="entry name" value="GUANYLATE_CYCLASE_2"/>
    <property type="match status" value="1"/>
</dbReference>
<dbReference type="SUPFAM" id="SSF55781">
    <property type="entry name" value="GAF domain-like"/>
    <property type="match status" value="1"/>
</dbReference>
<dbReference type="Pfam" id="PF00211">
    <property type="entry name" value="Guanylate_cyc"/>
    <property type="match status" value="1"/>
</dbReference>
<dbReference type="Gene3D" id="3.30.70.1230">
    <property type="entry name" value="Nucleotide cyclase"/>
    <property type="match status" value="1"/>
</dbReference>
<feature type="domain" description="Protein kinase" evidence="3">
    <location>
        <begin position="1"/>
        <end position="278"/>
    </location>
</feature>
<dbReference type="InterPro" id="IPR003018">
    <property type="entry name" value="GAF"/>
</dbReference>
<dbReference type="GO" id="GO:0004016">
    <property type="term" value="F:adenylate cyclase activity"/>
    <property type="evidence" value="ECO:0007669"/>
    <property type="project" value="UniProtKB-ARBA"/>
</dbReference>
<dbReference type="Proteomes" id="UP000433101">
    <property type="component" value="Unassembled WGS sequence"/>
</dbReference>
<dbReference type="Gene3D" id="3.40.50.300">
    <property type="entry name" value="P-loop containing nucleotide triphosphate hydrolases"/>
    <property type="match status" value="1"/>
</dbReference>
<gene>
    <name evidence="5" type="ORF">GR183_12925</name>
</gene>
<dbReference type="GO" id="GO:0016020">
    <property type="term" value="C:membrane"/>
    <property type="evidence" value="ECO:0007669"/>
    <property type="project" value="UniProtKB-SubCell"/>
</dbReference>
<protein>
    <submittedName>
        <fullName evidence="5">AAA family ATPase</fullName>
    </submittedName>
</protein>
<dbReference type="CDD" id="cd07302">
    <property type="entry name" value="CHD"/>
    <property type="match status" value="1"/>
</dbReference>
<evidence type="ECO:0000259" key="3">
    <source>
        <dbReference type="PROSITE" id="PS50011"/>
    </source>
</evidence>
<comment type="subcellular location">
    <subcellularLocation>
        <location evidence="1">Membrane</location>
        <topology evidence="1">Single-pass membrane protein</topology>
    </subcellularLocation>
</comment>
<dbReference type="GO" id="GO:0035556">
    <property type="term" value="P:intracellular signal transduction"/>
    <property type="evidence" value="ECO:0007669"/>
    <property type="project" value="InterPro"/>
</dbReference>
<dbReference type="Gene3D" id="1.10.510.10">
    <property type="entry name" value="Transferase(Phosphotransferase) domain 1"/>
    <property type="match status" value="1"/>
</dbReference>
<dbReference type="InterPro" id="IPR029016">
    <property type="entry name" value="GAF-like_dom_sf"/>
</dbReference>
<proteinExistence type="predicted"/>
<dbReference type="InterPro" id="IPR053159">
    <property type="entry name" value="Hybrid_Histidine_Kinase"/>
</dbReference>
<dbReference type="InterPro" id="IPR000719">
    <property type="entry name" value="Prot_kinase_dom"/>
</dbReference>
<dbReference type="GO" id="GO:0005524">
    <property type="term" value="F:ATP binding"/>
    <property type="evidence" value="ECO:0007669"/>
    <property type="project" value="InterPro"/>
</dbReference>
<dbReference type="RefSeq" id="WP_160776061.1">
    <property type="nucleotide sequence ID" value="NZ_WUMV01000006.1"/>
</dbReference>
<dbReference type="PROSITE" id="PS50011">
    <property type="entry name" value="PROTEIN_KINASE_DOM"/>
    <property type="match status" value="1"/>
</dbReference>
<dbReference type="CDD" id="cd14014">
    <property type="entry name" value="STKc_PknB_like"/>
    <property type="match status" value="1"/>
</dbReference>
<dbReference type="Pfam" id="PF13191">
    <property type="entry name" value="AAA_16"/>
    <property type="match status" value="1"/>
</dbReference>
<dbReference type="Pfam" id="PF01590">
    <property type="entry name" value="GAF"/>
    <property type="match status" value="1"/>
</dbReference>
<dbReference type="PANTHER" id="PTHR43642:SF1">
    <property type="entry name" value="HYBRID SIGNAL TRANSDUCTION HISTIDINE KINASE G"/>
    <property type="match status" value="1"/>
</dbReference>
<reference evidence="5 6" key="1">
    <citation type="submission" date="2019-12" db="EMBL/GenBank/DDBJ databases">
        <authorList>
            <person name="Li M."/>
        </authorList>
    </citation>
    <scope>NUCLEOTIDE SEQUENCE [LARGE SCALE GENOMIC DNA]</scope>
    <source>
        <strain evidence="5 6">GBMRC 2046</strain>
    </source>
</reference>
<dbReference type="EMBL" id="WUMV01000006">
    <property type="protein sequence ID" value="MXN65810.1"/>
    <property type="molecule type" value="Genomic_DNA"/>
</dbReference>
<evidence type="ECO:0000259" key="4">
    <source>
        <dbReference type="PROSITE" id="PS50125"/>
    </source>
</evidence>
<name>A0A7X3LVC1_9HYPH</name>